<keyword evidence="2" id="KW-1185">Reference proteome</keyword>
<gene>
    <name evidence="1" type="ORF">WJM97_21975</name>
</gene>
<accession>A0ABZ2USA2</accession>
<dbReference type="SUPFAM" id="SSF56300">
    <property type="entry name" value="Metallo-dependent phosphatases"/>
    <property type="match status" value="1"/>
</dbReference>
<dbReference type="Proteomes" id="UP001483337">
    <property type="component" value="Chromosome"/>
</dbReference>
<reference evidence="1 2" key="1">
    <citation type="submission" date="2024-04" db="EMBL/GenBank/DDBJ databases">
        <title>Okeanomitos corallinicola gen. &amp; sp. nov. (Nostocales, Cyanobacteria), a new toxic marine heterocyst-forming cyanobacterium from a coral reef.</title>
        <authorList>
            <person name="Li H."/>
            <person name="Li R."/>
            <person name="Kang J."/>
            <person name="Hii K.S."/>
            <person name="Mohamed H.F."/>
            <person name="Xu X."/>
            <person name="Luo Z."/>
        </authorList>
    </citation>
    <scope>NUCLEOTIDE SEQUENCE [LARGE SCALE GENOMIC DNA]</scope>
    <source>
        <strain evidence="1 2">TIOX110</strain>
    </source>
</reference>
<organism evidence="1 2">
    <name type="scientific">Okeanomitos corallinicola TIOX110</name>
    <dbReference type="NCBI Taxonomy" id="3133117"/>
    <lineage>
        <taxon>Bacteria</taxon>
        <taxon>Bacillati</taxon>
        <taxon>Cyanobacteriota</taxon>
        <taxon>Cyanophyceae</taxon>
        <taxon>Nostocales</taxon>
        <taxon>Aphanizomenonaceae</taxon>
        <taxon>Okeanomitos</taxon>
    </lineage>
</organism>
<name>A0ABZ2USA2_9CYAN</name>
<proteinExistence type="predicted"/>
<dbReference type="RefSeq" id="WP_353930895.1">
    <property type="nucleotide sequence ID" value="NZ_CP150886.1"/>
</dbReference>
<evidence type="ECO:0000313" key="2">
    <source>
        <dbReference type="Proteomes" id="UP001483337"/>
    </source>
</evidence>
<protein>
    <recommendedName>
        <fullName evidence="3">Calcineurin-like phosphoesterase domain-containing protein</fullName>
    </recommendedName>
</protein>
<dbReference type="InterPro" id="IPR029052">
    <property type="entry name" value="Metallo-depent_PP-like"/>
</dbReference>
<sequence>MKNKLTSKHPQLFQLVVSFLLFLFIFTTGVKAETLSSKAPVTFAAYGDIPYMVKLADGRTDEQVLREDIAPKIRENDHIPFVFHLGDLGRPQDACSDAWLEKNQKFWKDEIVKPVFYTPGDNDWTDCDRESLNVPQSELERLDAIRRVLFNKPKTVNAEWQYEQQSTLPENETWWYEDIRFVTQHIVSTDNGRSEILLDDPEKVNQLVDQRDKENAMWLDYAFDLAKNDDTSAVVVATQLDPFTPDGSTGDVFSRCINNPAYKGFCQQLQTLAANLDKPVLLLHGDTNAYCFDQPFPVSETPKLWRLNAPGDYKVIDAALISFDPTSSAKPFQVTGLLSGQAPPQVCDYSR</sequence>
<dbReference type="EMBL" id="CP150886">
    <property type="protein sequence ID" value="WZB87986.1"/>
    <property type="molecule type" value="Genomic_DNA"/>
</dbReference>
<evidence type="ECO:0008006" key="3">
    <source>
        <dbReference type="Google" id="ProtNLM"/>
    </source>
</evidence>
<evidence type="ECO:0000313" key="1">
    <source>
        <dbReference type="EMBL" id="WZB87986.1"/>
    </source>
</evidence>